<evidence type="ECO:0000313" key="5">
    <source>
        <dbReference type="Proteomes" id="UP000234857"/>
    </source>
</evidence>
<gene>
    <name evidence="4" type="ORF">C0601_10860</name>
</gene>
<protein>
    <submittedName>
        <fullName evidence="4">Uncharacterized protein</fullName>
    </submittedName>
</protein>
<dbReference type="EMBL" id="PKTG01000122">
    <property type="protein sequence ID" value="PLX16116.1"/>
    <property type="molecule type" value="Genomic_DNA"/>
</dbReference>
<dbReference type="AlphaFoldDB" id="A0A2N5ZBT4"/>
<reference evidence="4 5" key="1">
    <citation type="submission" date="2017-11" db="EMBL/GenBank/DDBJ databases">
        <title>Genome-resolved metagenomics identifies genetic mobility, metabolic interactions, and unexpected diversity in perchlorate-reducing communities.</title>
        <authorList>
            <person name="Barnum T.P."/>
            <person name="Figueroa I.A."/>
            <person name="Carlstrom C.I."/>
            <person name="Lucas L.N."/>
            <person name="Engelbrektson A.L."/>
            <person name="Coates J.D."/>
        </authorList>
    </citation>
    <scope>NUCLEOTIDE SEQUENCE [LARGE SCALE GENOMIC DNA]</scope>
    <source>
        <strain evidence="4">BM706</strain>
    </source>
</reference>
<sequence>MGTIEVHDIKAVIDQDSFSEKSRFVFEESKFIPDENIKKDIDLSGELSELRDFNRSKWIKILIGDYSLEDILIGYEQKELNYLWKGEFSSFNKDVYRLPTKDIKKNQLKILYDYSYGKLSFSTESLFSEEKRYFAGSDNSPLNSYFVRHKKTFLSGNFYTPVIRGWNLNGFIDLEEKEVKKEWVPLNLGTYDNNAISISGQKEFDLWKNIFANLELTFNMDNIKFKGMERDADGFSINTTFNISNPDFSVISRLYIVKKGINEKDAFSVEYIKYLNEDNTFGIVAGREYKDHTFNDLYFSNNIILSNNILDVRGEEHDKFELYYGFNIDGWESKLTLGVSSISDLLYFYDINSNDRKVYPAYMKDIDRTKIMFESSKDIDEVSSLTLRFDSNNDENIVPYVPENRFKANYSYEYSQNTLFDLGVEFIGQYYNMIGGGLKNDSRIILDLDLKNTIKDNTTLLLSINNILDDENKLKPGFSEIGRNIELGIEHIF</sequence>
<proteinExistence type="predicted"/>
<name>A0A2N5ZBT4_MUIH1</name>
<dbReference type="SUPFAM" id="SSF56935">
    <property type="entry name" value="Porins"/>
    <property type="match status" value="1"/>
</dbReference>
<keyword evidence="3" id="KW-0998">Cell outer membrane</keyword>
<accession>A0A2N5ZBT4</accession>
<dbReference type="Gene3D" id="2.40.170.20">
    <property type="entry name" value="TonB-dependent receptor, beta-barrel domain"/>
    <property type="match status" value="1"/>
</dbReference>
<comment type="subcellular location">
    <subcellularLocation>
        <location evidence="1">Cell outer membrane</location>
    </subcellularLocation>
</comment>
<evidence type="ECO:0000256" key="3">
    <source>
        <dbReference type="ARBA" id="ARBA00023237"/>
    </source>
</evidence>
<comment type="caution">
    <text evidence="4">The sequence shown here is derived from an EMBL/GenBank/DDBJ whole genome shotgun (WGS) entry which is preliminary data.</text>
</comment>
<dbReference type="Proteomes" id="UP000234857">
    <property type="component" value="Unassembled WGS sequence"/>
</dbReference>
<dbReference type="GO" id="GO:0009279">
    <property type="term" value="C:cell outer membrane"/>
    <property type="evidence" value="ECO:0007669"/>
    <property type="project" value="UniProtKB-SubCell"/>
</dbReference>
<dbReference type="InterPro" id="IPR036942">
    <property type="entry name" value="Beta-barrel_TonB_sf"/>
</dbReference>
<evidence type="ECO:0000256" key="2">
    <source>
        <dbReference type="ARBA" id="ARBA00023136"/>
    </source>
</evidence>
<keyword evidence="2" id="KW-0472">Membrane</keyword>
<evidence type="ECO:0000313" key="4">
    <source>
        <dbReference type="EMBL" id="PLX16116.1"/>
    </source>
</evidence>
<organism evidence="4 5">
    <name type="scientific">Muiribacterium halophilum</name>
    <dbReference type="NCBI Taxonomy" id="2053465"/>
    <lineage>
        <taxon>Bacteria</taxon>
        <taxon>Candidatus Muiribacteriota</taxon>
        <taxon>Candidatus Muiribacteriia</taxon>
        <taxon>Candidatus Muiribacteriales</taxon>
        <taxon>Candidatus Muiribacteriaceae</taxon>
        <taxon>Candidatus Muiribacterium</taxon>
    </lineage>
</organism>
<evidence type="ECO:0000256" key="1">
    <source>
        <dbReference type="ARBA" id="ARBA00004442"/>
    </source>
</evidence>